<dbReference type="Proteomes" id="UP000234414">
    <property type="component" value="Chromosome"/>
</dbReference>
<reference evidence="4 5" key="1">
    <citation type="journal article" date="2017" name="Front. Microbiol.">
        <title>Double-Face Meets the Bacterial World: The Opportunistic Pathogen Stenotrophomonas maltophilia.</title>
        <authorList>
            <person name="Lira F."/>
            <person name="Berg G."/>
            <person name="Martinez J.L."/>
        </authorList>
    </citation>
    <scope>NUCLEOTIDE SEQUENCE [LARGE SCALE GENOMIC DNA]</scope>
    <source>
        <strain evidence="4 5">EA1</strain>
    </source>
</reference>
<gene>
    <name evidence="4" type="ORF">B9Y64_19035</name>
    <name evidence="3" type="ORF">D7Y33_19985</name>
    <name evidence="2" type="ORF">SmaCSM2_10820</name>
</gene>
<organism evidence="4 5">
    <name type="scientific">Stenotrophomonas maltophilia</name>
    <name type="common">Pseudomonas maltophilia</name>
    <name type="synonym">Xanthomonas maltophilia</name>
    <dbReference type="NCBI Taxonomy" id="40324"/>
    <lineage>
        <taxon>Bacteria</taxon>
        <taxon>Pseudomonadati</taxon>
        <taxon>Pseudomonadota</taxon>
        <taxon>Gammaproteobacteria</taxon>
        <taxon>Lysobacterales</taxon>
        <taxon>Lysobacteraceae</taxon>
        <taxon>Stenotrophomonas</taxon>
        <taxon>Stenotrophomonas maltophilia group</taxon>
    </lineage>
</organism>
<dbReference type="EMBL" id="NEQV01000007">
    <property type="protein sequence ID" value="PJL24657.1"/>
    <property type="molecule type" value="Genomic_DNA"/>
</dbReference>
<evidence type="ECO:0000313" key="6">
    <source>
        <dbReference type="Proteomes" id="UP000234414"/>
    </source>
</evidence>
<proteinExistence type="predicted"/>
<evidence type="ECO:0000313" key="4">
    <source>
        <dbReference type="EMBL" id="PJL24657.1"/>
    </source>
</evidence>
<evidence type="ECO:0000313" key="2">
    <source>
        <dbReference type="EMBL" id="AUI07649.1"/>
    </source>
</evidence>
<dbReference type="RefSeq" id="WP_005413408.1">
    <property type="nucleotide sequence ID" value="NZ_CBCPIZ010000003.1"/>
</dbReference>
<dbReference type="InterPro" id="IPR019613">
    <property type="entry name" value="DUF4198"/>
</dbReference>
<keyword evidence="1" id="KW-0732">Signal</keyword>
<name>A0A0M0NU12_STEMA</name>
<reference evidence="2 6" key="2">
    <citation type="submission" date="2017-12" db="EMBL/GenBank/DDBJ databases">
        <title>Complete Genome Sequence of Stenotrophomonas maltophilia CSM2.</title>
        <authorList>
            <person name="Castro-Jaimes S."/>
            <person name="Lopez-Leal G."/>
            <person name="Barberena Jonas C."/>
            <person name="Bustos P."/>
            <person name="Perez-Oseguera A."/>
            <person name="Cevallos M.A."/>
        </authorList>
    </citation>
    <scope>NUCLEOTIDE SEQUENCE [LARGE SCALE GENOMIC DNA]</scope>
    <source>
        <strain evidence="2 6">CSM2</strain>
    </source>
</reference>
<dbReference type="EMBL" id="CP025298">
    <property type="protein sequence ID" value="AUI07649.1"/>
    <property type="molecule type" value="Genomic_DNA"/>
</dbReference>
<reference evidence="3" key="3">
    <citation type="submission" date="2018-09" db="EMBL/GenBank/DDBJ databases">
        <authorList>
            <person name="Groschel M."/>
            <person name="Kohl T."/>
            <person name="Conchillo-Sole O."/>
            <person name="Mamat U."/>
            <person name="Yero D."/>
            <person name="Niemann S."/>
            <person name="Daura X."/>
            <person name="Gibert I."/>
        </authorList>
    </citation>
    <scope>NUCLEOTIDE SEQUENCE</scope>
    <source>
        <strain evidence="3">OG156</strain>
    </source>
</reference>
<feature type="signal peptide" evidence="1">
    <location>
        <begin position="1"/>
        <end position="21"/>
    </location>
</feature>
<dbReference type="Proteomes" id="UP000822271">
    <property type="component" value="Unassembled WGS sequence"/>
</dbReference>
<evidence type="ECO:0000313" key="5">
    <source>
        <dbReference type="Proteomes" id="UP000230167"/>
    </source>
</evidence>
<dbReference type="Pfam" id="PF10670">
    <property type="entry name" value="DUF4198"/>
    <property type="match status" value="1"/>
</dbReference>
<reference evidence="3" key="4">
    <citation type="journal article" date="2020" name="Front. Microbiol.">
        <title>Genetic Variants of the DSF Quorum Sensing System in Stenotrophomonas maltophilia Influence Virulence and Resistance Phenotypes Among Genotypically Diverse Clinical Isolates.</title>
        <authorList>
            <person name="Yero D."/>
            <person name="Huedo P."/>
            <person name="Conchillo-Sole O."/>
            <person name="Martinez-Servat S."/>
            <person name="Mamat U."/>
            <person name="Coves X."/>
            <person name="Llanas F."/>
            <person name="Roca I."/>
            <person name="Vila J."/>
            <person name="Schaible U.E."/>
            <person name="Daura X."/>
            <person name="Gibert I."/>
        </authorList>
    </citation>
    <scope>NUCLEOTIDE SEQUENCE</scope>
    <source>
        <strain evidence="3">OG156</strain>
    </source>
</reference>
<dbReference type="OrthoDB" id="581894at2"/>
<dbReference type="Proteomes" id="UP000230167">
    <property type="component" value="Unassembled WGS sequence"/>
</dbReference>
<dbReference type="EMBL" id="RAUE01000034">
    <property type="protein sequence ID" value="MBA0313257.1"/>
    <property type="molecule type" value="Genomic_DNA"/>
</dbReference>
<evidence type="ECO:0000313" key="3">
    <source>
        <dbReference type="EMBL" id="MBA0313257.1"/>
    </source>
</evidence>
<accession>A0A0M0NU12</accession>
<sequence length="276" mass="29122">MRNTQLSATLLLFAVAGSAGAHDLFVAFSKPGTAAGEANTALVNNGTFDESAGAVTRARLQDVSLSQGGAKAAPDLASWKEVGKQSQLTVHPAGEGTYLLGVSTMASTSTRTASEFGKYLELEDLPDTLATYDASKFPKGVTYSYTKHARTIGQVGTKLTDDFAASLGYPLEIRLARNPGSVKVGEQLSFQVLQQGTPVPNLRVYVGHRADAPVKGGHGSATLLRTDAQGQASFQVTTAKTWYIHTNHIVPSTQKGLDFVSDRASLSFEISPHAGH</sequence>
<dbReference type="AlphaFoldDB" id="A0A0M0NU12"/>
<protein>
    <submittedName>
        <fullName evidence="4">Cobalt ABC transporter substrate-binding protein</fullName>
    </submittedName>
    <submittedName>
        <fullName evidence="2">DUF4198 domain-containing protein</fullName>
    </submittedName>
</protein>
<evidence type="ECO:0000256" key="1">
    <source>
        <dbReference type="SAM" id="SignalP"/>
    </source>
</evidence>
<feature type="chain" id="PRO_5015042647" evidence="1">
    <location>
        <begin position="22"/>
        <end position="276"/>
    </location>
</feature>